<keyword evidence="3" id="KW-1003">Cell membrane</keyword>
<feature type="transmembrane region" description="Helical" evidence="7">
    <location>
        <begin position="264"/>
        <end position="283"/>
    </location>
</feature>
<dbReference type="Gene3D" id="1.10.3720.10">
    <property type="entry name" value="MetI-like"/>
    <property type="match status" value="1"/>
</dbReference>
<keyword evidence="2 7" id="KW-0813">Transport</keyword>
<feature type="transmembrane region" description="Helical" evidence="7">
    <location>
        <begin position="143"/>
        <end position="163"/>
    </location>
</feature>
<keyword evidence="10" id="KW-1185">Reference proteome</keyword>
<evidence type="ECO:0000259" key="8">
    <source>
        <dbReference type="PROSITE" id="PS50928"/>
    </source>
</evidence>
<evidence type="ECO:0000256" key="3">
    <source>
        <dbReference type="ARBA" id="ARBA00022475"/>
    </source>
</evidence>
<evidence type="ECO:0000256" key="1">
    <source>
        <dbReference type="ARBA" id="ARBA00004651"/>
    </source>
</evidence>
<comment type="similarity">
    <text evidence="7">Belongs to the binding-protein-dependent transport system permease family.</text>
</comment>
<dbReference type="InterPro" id="IPR000515">
    <property type="entry name" value="MetI-like"/>
</dbReference>
<dbReference type="PANTHER" id="PTHR43744:SF9">
    <property type="entry name" value="POLYGALACTURONAN_RHAMNOGALACTURONAN TRANSPORT SYSTEM PERMEASE PROTEIN YTCP"/>
    <property type="match status" value="1"/>
</dbReference>
<comment type="caution">
    <text evidence="9">The sequence shown here is derived from an EMBL/GenBank/DDBJ whole genome shotgun (WGS) entry which is preliminary data.</text>
</comment>
<dbReference type="InterPro" id="IPR035906">
    <property type="entry name" value="MetI-like_sf"/>
</dbReference>
<proteinExistence type="inferred from homology"/>
<organism evidence="9 10">
    <name type="scientific">Paenibacillus gansuensis</name>
    <dbReference type="NCBI Taxonomy" id="306542"/>
    <lineage>
        <taxon>Bacteria</taxon>
        <taxon>Bacillati</taxon>
        <taxon>Bacillota</taxon>
        <taxon>Bacilli</taxon>
        <taxon>Bacillales</taxon>
        <taxon>Paenibacillaceae</taxon>
        <taxon>Paenibacillus</taxon>
    </lineage>
</organism>
<evidence type="ECO:0000313" key="9">
    <source>
        <dbReference type="EMBL" id="MFD2611616.1"/>
    </source>
</evidence>
<evidence type="ECO:0000256" key="5">
    <source>
        <dbReference type="ARBA" id="ARBA00022989"/>
    </source>
</evidence>
<evidence type="ECO:0000256" key="7">
    <source>
        <dbReference type="RuleBase" id="RU363032"/>
    </source>
</evidence>
<sequence length="293" mass="32617">MAYKSASYRIFTCINTVIMAVLALSSIIPIIHILAVSLSNKSAADANLVGLLPINITFEAYKLTLGNPNFVDSLLNSFSRTVVGTGLSIMITVMIAFALSKEKQEFRGRNAWAWFFVFTMLFNGGLIPTYIMIQKLHLLNTFWVMVLPGAVNIFNMILLLNFFRTSVPKSLSEAAYIDGGGHFQCLIHVYLPISMPALATISLFTLVGYWNEWFSGLVFLNNADLYPLSTLLQTIIVQQDFSRMNVDPSVVAAISNRTVKASQIFIAMIPVILVYPFLQRFFVKGMVLGSVKE</sequence>
<evidence type="ECO:0000256" key="2">
    <source>
        <dbReference type="ARBA" id="ARBA00022448"/>
    </source>
</evidence>
<protein>
    <submittedName>
        <fullName evidence="9">Carbohydrate ABC transporter permease</fullName>
    </submittedName>
</protein>
<feature type="transmembrane region" description="Helical" evidence="7">
    <location>
        <begin position="189"/>
        <end position="210"/>
    </location>
</feature>
<dbReference type="Pfam" id="PF00528">
    <property type="entry name" value="BPD_transp_1"/>
    <property type="match status" value="1"/>
</dbReference>
<accession>A0ABW5P8Q2</accession>
<dbReference type="RefSeq" id="WP_377600452.1">
    <property type="nucleotide sequence ID" value="NZ_JBHUME010000005.1"/>
</dbReference>
<dbReference type="SUPFAM" id="SSF161098">
    <property type="entry name" value="MetI-like"/>
    <property type="match status" value="1"/>
</dbReference>
<feature type="domain" description="ABC transmembrane type-1" evidence="8">
    <location>
        <begin position="74"/>
        <end position="277"/>
    </location>
</feature>
<evidence type="ECO:0000256" key="6">
    <source>
        <dbReference type="ARBA" id="ARBA00023136"/>
    </source>
</evidence>
<keyword evidence="6 7" id="KW-0472">Membrane</keyword>
<feature type="transmembrane region" description="Helical" evidence="7">
    <location>
        <begin position="78"/>
        <end position="99"/>
    </location>
</feature>
<dbReference type="PANTHER" id="PTHR43744">
    <property type="entry name" value="ABC TRANSPORTER PERMEASE PROTEIN MG189-RELATED-RELATED"/>
    <property type="match status" value="1"/>
</dbReference>
<feature type="transmembrane region" description="Helical" evidence="7">
    <location>
        <begin position="111"/>
        <end position="131"/>
    </location>
</feature>
<dbReference type="EMBL" id="JBHUME010000005">
    <property type="protein sequence ID" value="MFD2611616.1"/>
    <property type="molecule type" value="Genomic_DNA"/>
</dbReference>
<keyword evidence="5 7" id="KW-1133">Transmembrane helix</keyword>
<feature type="transmembrane region" description="Helical" evidence="7">
    <location>
        <begin position="12"/>
        <end position="35"/>
    </location>
</feature>
<comment type="subcellular location">
    <subcellularLocation>
        <location evidence="1 7">Cell membrane</location>
        <topology evidence="1 7">Multi-pass membrane protein</topology>
    </subcellularLocation>
</comment>
<dbReference type="Proteomes" id="UP001597541">
    <property type="component" value="Unassembled WGS sequence"/>
</dbReference>
<evidence type="ECO:0000313" key="10">
    <source>
        <dbReference type="Proteomes" id="UP001597541"/>
    </source>
</evidence>
<gene>
    <name evidence="9" type="ORF">ACFSUF_04180</name>
</gene>
<name>A0ABW5P8Q2_9BACL</name>
<evidence type="ECO:0000256" key="4">
    <source>
        <dbReference type="ARBA" id="ARBA00022692"/>
    </source>
</evidence>
<dbReference type="PROSITE" id="PS50928">
    <property type="entry name" value="ABC_TM1"/>
    <property type="match status" value="1"/>
</dbReference>
<dbReference type="CDD" id="cd06261">
    <property type="entry name" value="TM_PBP2"/>
    <property type="match status" value="1"/>
</dbReference>
<reference evidence="10" key="1">
    <citation type="journal article" date="2019" name="Int. J. Syst. Evol. Microbiol.">
        <title>The Global Catalogue of Microorganisms (GCM) 10K type strain sequencing project: providing services to taxonomists for standard genome sequencing and annotation.</title>
        <authorList>
            <consortium name="The Broad Institute Genomics Platform"/>
            <consortium name="The Broad Institute Genome Sequencing Center for Infectious Disease"/>
            <person name="Wu L."/>
            <person name="Ma J."/>
        </authorList>
    </citation>
    <scope>NUCLEOTIDE SEQUENCE [LARGE SCALE GENOMIC DNA]</scope>
    <source>
        <strain evidence="10">KCTC 3950</strain>
    </source>
</reference>
<keyword evidence="4 7" id="KW-0812">Transmembrane</keyword>